<reference evidence="2 3" key="1">
    <citation type="submission" date="2020-01" db="EMBL/GenBank/DDBJ databases">
        <title>Insect and environment-associated Actinomycetes.</title>
        <authorList>
            <person name="Currrie C."/>
            <person name="Chevrette M."/>
            <person name="Carlson C."/>
            <person name="Stubbendieck R."/>
            <person name="Wendt-Pienkowski E."/>
        </authorList>
    </citation>
    <scope>NUCLEOTIDE SEQUENCE [LARGE SCALE GENOMIC DNA]</scope>
    <source>
        <strain evidence="2 3">SID8386</strain>
    </source>
</reference>
<name>A0ABX0BNA7_9PSEU</name>
<accession>A0ABX0BNA7</accession>
<keyword evidence="1" id="KW-0472">Membrane</keyword>
<evidence type="ECO:0008006" key="4">
    <source>
        <dbReference type="Google" id="ProtNLM"/>
    </source>
</evidence>
<feature type="transmembrane region" description="Helical" evidence="1">
    <location>
        <begin position="34"/>
        <end position="54"/>
    </location>
</feature>
<organism evidence="2 3">
    <name type="scientific">Amycolatopsis rubida</name>
    <dbReference type="NCBI Taxonomy" id="112413"/>
    <lineage>
        <taxon>Bacteria</taxon>
        <taxon>Bacillati</taxon>
        <taxon>Actinomycetota</taxon>
        <taxon>Actinomycetes</taxon>
        <taxon>Pseudonocardiales</taxon>
        <taxon>Pseudonocardiaceae</taxon>
        <taxon>Amycolatopsis</taxon>
    </lineage>
</organism>
<feature type="transmembrane region" description="Helical" evidence="1">
    <location>
        <begin position="359"/>
        <end position="376"/>
    </location>
</feature>
<keyword evidence="1" id="KW-1133">Transmembrane helix</keyword>
<protein>
    <recommendedName>
        <fullName evidence="4">ABC transporter permease</fullName>
    </recommendedName>
</protein>
<keyword evidence="1" id="KW-0812">Transmembrane</keyword>
<keyword evidence="3" id="KW-1185">Reference proteome</keyword>
<feature type="transmembrane region" description="Helical" evidence="1">
    <location>
        <begin position="264"/>
        <end position="283"/>
    </location>
</feature>
<feature type="transmembrane region" description="Helical" evidence="1">
    <location>
        <begin position="88"/>
        <end position="109"/>
    </location>
</feature>
<evidence type="ECO:0000256" key="1">
    <source>
        <dbReference type="SAM" id="Phobius"/>
    </source>
</evidence>
<feature type="transmembrane region" description="Helical" evidence="1">
    <location>
        <begin position="330"/>
        <end position="347"/>
    </location>
</feature>
<dbReference type="Proteomes" id="UP000470404">
    <property type="component" value="Unassembled WGS sequence"/>
</dbReference>
<dbReference type="EMBL" id="JAAGNC010000081">
    <property type="protein sequence ID" value="NEC56851.1"/>
    <property type="molecule type" value="Genomic_DNA"/>
</dbReference>
<feature type="transmembrane region" description="Helical" evidence="1">
    <location>
        <begin position="240"/>
        <end position="258"/>
    </location>
</feature>
<feature type="transmembrane region" description="Helical" evidence="1">
    <location>
        <begin position="304"/>
        <end position="324"/>
    </location>
</feature>
<comment type="caution">
    <text evidence="2">The sequence shown here is derived from an EMBL/GenBank/DDBJ whole genome shotgun (WGS) entry which is preliminary data.</text>
</comment>
<evidence type="ECO:0000313" key="3">
    <source>
        <dbReference type="Proteomes" id="UP000470404"/>
    </source>
</evidence>
<dbReference type="RefSeq" id="WP_067577654.1">
    <property type="nucleotide sequence ID" value="NZ_JAAGNC010000081.1"/>
</dbReference>
<sequence length="394" mass="41890">MKRPDLVLALVIAVGLLGSPFYNTELVRSQLIGGAPVGALGSVLVLCTGLALAWRATLRRGYLWAHPATLTWDDFDGQRPVVLTRRLVLDWAARFAVAAYFFAVSGMLIGFPSSLVGPIALFVVVAALALTMGRRRSFPGESLLPLTLALPLIVPLWTYVVAAGLASVALARSSSVPHTASRDTLIRHYAERMVRRTSAAFLDVWALLPAGRPVPWRNALAGRFIVTRYVVTGTLARRSALGLPAFLALAVVATHATFPAVTSVWLLGVGGYLALLPFTAPVAQLHRVPGLRRWLDASNLRLHAVTCAFLCLLAVIWAGVVLLLGIPASVSAVVAVLIAALSAVRSVTRGPLDFSSMGMVLYEGVLIPAGLVRQLVRGPDLLVLGLIAASFLPI</sequence>
<feature type="transmembrane region" description="Helical" evidence="1">
    <location>
        <begin position="143"/>
        <end position="171"/>
    </location>
</feature>
<gene>
    <name evidence="2" type="ORF">G3I59_14975</name>
</gene>
<proteinExistence type="predicted"/>
<evidence type="ECO:0000313" key="2">
    <source>
        <dbReference type="EMBL" id="NEC56851.1"/>
    </source>
</evidence>